<evidence type="ECO:0000313" key="2">
    <source>
        <dbReference type="Proteomes" id="UP001601976"/>
    </source>
</evidence>
<dbReference type="Gene3D" id="3.50.30.50">
    <property type="entry name" value="Putative cyclase"/>
    <property type="match status" value="1"/>
</dbReference>
<dbReference type="GO" id="GO:0016787">
    <property type="term" value="F:hydrolase activity"/>
    <property type="evidence" value="ECO:0007669"/>
    <property type="project" value="UniProtKB-KW"/>
</dbReference>
<dbReference type="InterPro" id="IPR037175">
    <property type="entry name" value="KFase_sf"/>
</dbReference>
<proteinExistence type="predicted"/>
<dbReference type="SUPFAM" id="SSF102198">
    <property type="entry name" value="Putative cyclase"/>
    <property type="match status" value="1"/>
</dbReference>
<accession>A0ABW6RG41</accession>
<sequence length="263" mass="28554">MPASVDTQSLNPTAPLLTGLLDGSVEVVDLTSPLSEETPLIQLPPERGQPWAFEREVISHYDEAGPTVYWNNIRLSEHTGTHFDAPIHWLTGKDLDDVSQVPPQRLVGPASVLDFSAEAAADPDFLLERHHVEAWQEQHGPLAAGGWLLYRTGWESRQGSQETFLNDRHTPGISPSCAQWLAEETEIIGIGVETVGTDAGQAGEFGDQPYPCHWYFHGAGKYGVTQLRNLHRLPPQGAVLIAAPLPIVGGSGSPARVLALVSR</sequence>
<dbReference type="RefSeq" id="WP_387896096.1">
    <property type="nucleotide sequence ID" value="NZ_JBIAPK010000005.1"/>
</dbReference>
<keyword evidence="2" id="KW-1185">Reference proteome</keyword>
<reference evidence="1 2" key="1">
    <citation type="submission" date="2024-10" db="EMBL/GenBank/DDBJ databases">
        <title>The Natural Products Discovery Center: Release of the First 8490 Sequenced Strains for Exploring Actinobacteria Biosynthetic Diversity.</title>
        <authorList>
            <person name="Kalkreuter E."/>
            <person name="Kautsar S.A."/>
            <person name="Yang D."/>
            <person name="Bader C.D."/>
            <person name="Teijaro C.N."/>
            <person name="Fluegel L."/>
            <person name="Davis C.M."/>
            <person name="Simpson J.R."/>
            <person name="Lauterbach L."/>
            <person name="Steele A.D."/>
            <person name="Gui C."/>
            <person name="Meng S."/>
            <person name="Li G."/>
            <person name="Viehrig K."/>
            <person name="Ye F."/>
            <person name="Su P."/>
            <person name="Kiefer A.F."/>
            <person name="Nichols A."/>
            <person name="Cepeda A.J."/>
            <person name="Yan W."/>
            <person name="Fan B."/>
            <person name="Jiang Y."/>
            <person name="Adhikari A."/>
            <person name="Zheng C.-J."/>
            <person name="Schuster L."/>
            <person name="Cowan T.M."/>
            <person name="Smanski M.J."/>
            <person name="Chevrette M.G."/>
            <person name="De Carvalho L.P.S."/>
            <person name="Shen B."/>
        </authorList>
    </citation>
    <scope>NUCLEOTIDE SEQUENCE [LARGE SCALE GENOMIC DNA]</scope>
    <source>
        <strain evidence="1 2">NPDC003029</strain>
    </source>
</reference>
<name>A0ABW6RG41_9ACTN</name>
<dbReference type="PANTHER" id="PTHR31118:SF12">
    <property type="entry name" value="CYCLASE-LIKE PROTEIN 2"/>
    <property type="match status" value="1"/>
</dbReference>
<keyword evidence="1" id="KW-0378">Hydrolase</keyword>
<comment type="caution">
    <text evidence="1">The sequence shown here is derived from an EMBL/GenBank/DDBJ whole genome shotgun (WGS) entry which is preliminary data.</text>
</comment>
<dbReference type="Proteomes" id="UP001601976">
    <property type="component" value="Unassembled WGS sequence"/>
</dbReference>
<dbReference type="PANTHER" id="PTHR31118">
    <property type="entry name" value="CYCLASE-LIKE PROTEIN 2"/>
    <property type="match status" value="1"/>
</dbReference>
<dbReference type="Pfam" id="PF04199">
    <property type="entry name" value="Cyclase"/>
    <property type="match status" value="1"/>
</dbReference>
<dbReference type="EMBL" id="JBIAPK010000005">
    <property type="protein sequence ID" value="MFF3340499.1"/>
    <property type="molecule type" value="Genomic_DNA"/>
</dbReference>
<protein>
    <submittedName>
        <fullName evidence="1">Cyclase family protein</fullName>
        <ecNumber evidence="1">3.5.-.-</ecNumber>
    </submittedName>
</protein>
<dbReference type="EC" id="3.5.-.-" evidence="1"/>
<organism evidence="1 2">
    <name type="scientific">Streptomyces flavidovirens</name>
    <dbReference type="NCBI Taxonomy" id="67298"/>
    <lineage>
        <taxon>Bacteria</taxon>
        <taxon>Bacillati</taxon>
        <taxon>Actinomycetota</taxon>
        <taxon>Actinomycetes</taxon>
        <taxon>Kitasatosporales</taxon>
        <taxon>Streptomycetaceae</taxon>
        <taxon>Streptomyces</taxon>
    </lineage>
</organism>
<dbReference type="InterPro" id="IPR007325">
    <property type="entry name" value="KFase/CYL"/>
</dbReference>
<evidence type="ECO:0000313" key="1">
    <source>
        <dbReference type="EMBL" id="MFF3340499.1"/>
    </source>
</evidence>
<gene>
    <name evidence="1" type="ORF">ACFYWW_17450</name>
</gene>